<dbReference type="EMBL" id="CP089982">
    <property type="protein sequence ID" value="WXB00108.1"/>
    <property type="molecule type" value="Genomic_DNA"/>
</dbReference>
<dbReference type="GO" id="GO:0008483">
    <property type="term" value="F:transaminase activity"/>
    <property type="evidence" value="ECO:0007669"/>
    <property type="project" value="UniProtKB-KW"/>
</dbReference>
<accession>A0ABZ2KN79</accession>
<keyword evidence="8" id="KW-1185">Reference proteome</keyword>
<dbReference type="InterPro" id="IPR015421">
    <property type="entry name" value="PyrdxlP-dep_Trfase_major"/>
</dbReference>
<evidence type="ECO:0000256" key="3">
    <source>
        <dbReference type="ARBA" id="ARBA00023015"/>
    </source>
</evidence>
<dbReference type="SMART" id="SM00345">
    <property type="entry name" value="HTH_GNTR"/>
    <property type="match status" value="1"/>
</dbReference>
<dbReference type="InterPro" id="IPR015422">
    <property type="entry name" value="PyrdxlP-dep_Trfase_small"/>
</dbReference>
<gene>
    <name evidence="7" type="ORF">LZC95_25250</name>
</gene>
<dbReference type="Gene3D" id="3.90.1150.10">
    <property type="entry name" value="Aspartate Aminotransferase, domain 1"/>
    <property type="match status" value="1"/>
</dbReference>
<dbReference type="Pfam" id="PF00155">
    <property type="entry name" value="Aminotran_1_2"/>
    <property type="match status" value="1"/>
</dbReference>
<dbReference type="InterPro" id="IPR051446">
    <property type="entry name" value="HTH_trans_reg/aminotransferase"/>
</dbReference>
<keyword evidence="7" id="KW-0032">Aminotransferase</keyword>
<dbReference type="Gene3D" id="1.10.10.10">
    <property type="entry name" value="Winged helix-like DNA-binding domain superfamily/Winged helix DNA-binding domain"/>
    <property type="match status" value="1"/>
</dbReference>
<evidence type="ECO:0000259" key="6">
    <source>
        <dbReference type="PROSITE" id="PS50949"/>
    </source>
</evidence>
<dbReference type="CDD" id="cd00609">
    <property type="entry name" value="AAT_like"/>
    <property type="match status" value="1"/>
</dbReference>
<dbReference type="PANTHER" id="PTHR46577">
    <property type="entry name" value="HTH-TYPE TRANSCRIPTIONAL REGULATORY PROTEIN GABR"/>
    <property type="match status" value="1"/>
</dbReference>
<feature type="domain" description="HTH gntR-type" evidence="6">
    <location>
        <begin position="6"/>
        <end position="74"/>
    </location>
</feature>
<evidence type="ECO:0000313" key="8">
    <source>
        <dbReference type="Proteomes" id="UP001379533"/>
    </source>
</evidence>
<dbReference type="PANTHER" id="PTHR46577:SF2">
    <property type="entry name" value="TRANSCRIPTIONAL REGULATORY PROTEIN"/>
    <property type="match status" value="1"/>
</dbReference>
<evidence type="ECO:0000256" key="4">
    <source>
        <dbReference type="ARBA" id="ARBA00023125"/>
    </source>
</evidence>
<dbReference type="SUPFAM" id="SSF46785">
    <property type="entry name" value="Winged helix' DNA-binding domain"/>
    <property type="match status" value="1"/>
</dbReference>
<keyword evidence="3" id="KW-0805">Transcription regulation</keyword>
<keyword evidence="2" id="KW-0663">Pyridoxal phosphate</keyword>
<dbReference type="RefSeq" id="WP_394850750.1">
    <property type="nucleotide sequence ID" value="NZ_CP089982.1"/>
</dbReference>
<name>A0ABZ2KN79_9BACT</name>
<dbReference type="InterPro" id="IPR004839">
    <property type="entry name" value="Aminotransferase_I/II_large"/>
</dbReference>
<evidence type="ECO:0000256" key="5">
    <source>
        <dbReference type="ARBA" id="ARBA00023163"/>
    </source>
</evidence>
<dbReference type="InterPro" id="IPR015424">
    <property type="entry name" value="PyrdxlP-dep_Trfase"/>
</dbReference>
<dbReference type="InterPro" id="IPR000524">
    <property type="entry name" value="Tscrpt_reg_HTH_GntR"/>
</dbReference>
<evidence type="ECO:0000256" key="1">
    <source>
        <dbReference type="ARBA" id="ARBA00005384"/>
    </source>
</evidence>
<protein>
    <submittedName>
        <fullName evidence="7">PLP-dependent aminotransferase family protein</fullName>
    </submittedName>
</protein>
<proteinExistence type="inferred from homology"/>
<dbReference type="Gene3D" id="3.40.640.10">
    <property type="entry name" value="Type I PLP-dependent aspartate aminotransferase-like (Major domain)"/>
    <property type="match status" value="1"/>
</dbReference>
<keyword evidence="5" id="KW-0804">Transcription</keyword>
<dbReference type="PROSITE" id="PS50949">
    <property type="entry name" value="HTH_GNTR"/>
    <property type="match status" value="1"/>
</dbReference>
<keyword evidence="7" id="KW-0808">Transferase</keyword>
<comment type="similarity">
    <text evidence="1">In the C-terminal section; belongs to the class-I pyridoxal-phosphate-dependent aminotransferase family.</text>
</comment>
<dbReference type="InterPro" id="IPR036388">
    <property type="entry name" value="WH-like_DNA-bd_sf"/>
</dbReference>
<dbReference type="Proteomes" id="UP001379533">
    <property type="component" value="Chromosome"/>
</dbReference>
<evidence type="ECO:0000313" key="7">
    <source>
        <dbReference type="EMBL" id="WXB00108.1"/>
    </source>
</evidence>
<dbReference type="InterPro" id="IPR036390">
    <property type="entry name" value="WH_DNA-bd_sf"/>
</dbReference>
<sequence>MRADPVHRYEELANFITRLVDSGTLRPGTRAPSLRQISEQRKTSLSTALQAYRLLEDRGVLEAKPQSGFYVARRGTAVSLKTPAPSKPPGKAVSVAVSGVLLKLLEYASDPRLVPLGCAIPSKELLAAGRLDRFLARAARQKGVEYNVYTAPKGDPDLRREIARRAMRWGQALSPEDILITCGCTEALTIALSTVARAGDVVAIESPTYFGLLHVIEALDLKALELPTDATNGIDLGALEKALASQSVKACLFASSFNNPLGCTMSDTKKRAVLEVLARYDVPLIEDDIYGDVYFGKERPRPFMALETKANVIYCSSFSKTVAPGYRIGWLASHRYMQKALEQKFAISLCGPALPQLALAEFLASGGYDNHLRRVRRTFEDNVDQMIRAVDRSFPKGTKITRPAGGFVLWLELPKGIVARELFDAAIGKGICFVPGDVFSASTRFANCLRLSCGYTWSPRLENAVKTLGQLAISLSA</sequence>
<dbReference type="SUPFAM" id="SSF53383">
    <property type="entry name" value="PLP-dependent transferases"/>
    <property type="match status" value="1"/>
</dbReference>
<dbReference type="CDD" id="cd07377">
    <property type="entry name" value="WHTH_GntR"/>
    <property type="match status" value="1"/>
</dbReference>
<evidence type="ECO:0000256" key="2">
    <source>
        <dbReference type="ARBA" id="ARBA00022898"/>
    </source>
</evidence>
<dbReference type="Pfam" id="PF00392">
    <property type="entry name" value="GntR"/>
    <property type="match status" value="1"/>
</dbReference>
<keyword evidence="4" id="KW-0238">DNA-binding</keyword>
<reference evidence="7 8" key="1">
    <citation type="submission" date="2021-12" db="EMBL/GenBank/DDBJ databases">
        <title>Discovery of the Pendulisporaceae a myxobacterial family with distinct sporulation behavior and unique specialized metabolism.</title>
        <authorList>
            <person name="Garcia R."/>
            <person name="Popoff A."/>
            <person name="Bader C.D."/>
            <person name="Loehr J."/>
            <person name="Walesch S."/>
            <person name="Walt C."/>
            <person name="Boldt J."/>
            <person name="Bunk B."/>
            <person name="Haeckl F.J.F.P.J."/>
            <person name="Gunesch A.P."/>
            <person name="Birkelbach J."/>
            <person name="Nuebel U."/>
            <person name="Pietschmann T."/>
            <person name="Bach T."/>
            <person name="Mueller R."/>
        </authorList>
    </citation>
    <scope>NUCLEOTIDE SEQUENCE [LARGE SCALE GENOMIC DNA]</scope>
    <source>
        <strain evidence="7 8">MSr12523</strain>
    </source>
</reference>
<organism evidence="7 8">
    <name type="scientific">Pendulispora brunnea</name>
    <dbReference type="NCBI Taxonomy" id="2905690"/>
    <lineage>
        <taxon>Bacteria</taxon>
        <taxon>Pseudomonadati</taxon>
        <taxon>Myxococcota</taxon>
        <taxon>Myxococcia</taxon>
        <taxon>Myxococcales</taxon>
        <taxon>Sorangiineae</taxon>
        <taxon>Pendulisporaceae</taxon>
        <taxon>Pendulispora</taxon>
    </lineage>
</organism>